<proteinExistence type="predicted"/>
<comment type="caution">
    <text evidence="2">The sequence shown here is derived from an EMBL/GenBank/DDBJ whole genome shotgun (WGS) entry which is preliminary data.</text>
</comment>
<feature type="coiled-coil region" evidence="1">
    <location>
        <begin position="225"/>
        <end position="304"/>
    </location>
</feature>
<accession>A0ABD5YF12</accession>
<sequence length="396" mass="43955">MTDATHPVTQSALEAFTRDYFTGLGASIQDSDNRWQVRLPSHVNVAFVDSQEFEVLLGERDAEIDGGGMVLSPESEFAQQLLDEAAEMAPIGQLALTNHLIDDSHRYPSWVTESEVSVEDSSFSPYYDRTAICVFVKIGVETVSEYQTQFLEAVTVDVESEQPLPGISEILVEGFFAPGEPLSSDTTGYDVDESLEVSSEKLANAVSAGQKAAVEAVRDEIVEVRQSASRSADSEFEEYRQLQEQRINELRNEINQLSERLQDLTTDVDGAESQQQRVEALEKRRELKNEKEDLETELEDLLQEKTSGFAQERQKIYERHAIEITTKPVASTLITYERGEIELSVSQDGRTDTVRAPYAIGAGVTDEVTCKSCQAPLSEANYLSVTPDGIGCRSCR</sequence>
<keyword evidence="1" id="KW-0175">Coiled coil</keyword>
<evidence type="ECO:0000256" key="1">
    <source>
        <dbReference type="SAM" id="Coils"/>
    </source>
</evidence>
<protein>
    <submittedName>
        <fullName evidence="2">Uncharacterized protein</fullName>
    </submittedName>
</protein>
<dbReference type="AlphaFoldDB" id="A0ABD5YF12"/>
<dbReference type="RefSeq" id="WP_274326258.1">
    <property type="nucleotide sequence ID" value="NZ_CP118159.1"/>
</dbReference>
<dbReference type="Proteomes" id="UP001596432">
    <property type="component" value="Unassembled WGS sequence"/>
</dbReference>
<reference evidence="2 3" key="1">
    <citation type="journal article" date="2019" name="Int. J. Syst. Evol. Microbiol.">
        <title>The Global Catalogue of Microorganisms (GCM) 10K type strain sequencing project: providing services to taxonomists for standard genome sequencing and annotation.</title>
        <authorList>
            <consortium name="The Broad Institute Genomics Platform"/>
            <consortium name="The Broad Institute Genome Sequencing Center for Infectious Disease"/>
            <person name="Wu L."/>
            <person name="Ma J."/>
        </authorList>
    </citation>
    <scope>NUCLEOTIDE SEQUENCE [LARGE SCALE GENOMIC DNA]</scope>
    <source>
        <strain evidence="2 3">XZYJT29</strain>
    </source>
</reference>
<name>A0ABD5YF12_9EURY</name>
<dbReference type="GeneID" id="78823293"/>
<organism evidence="2 3">
    <name type="scientific">Halosimplex aquaticum</name>
    <dbReference type="NCBI Taxonomy" id="3026162"/>
    <lineage>
        <taxon>Archaea</taxon>
        <taxon>Methanobacteriati</taxon>
        <taxon>Methanobacteriota</taxon>
        <taxon>Stenosarchaea group</taxon>
        <taxon>Halobacteria</taxon>
        <taxon>Halobacteriales</taxon>
        <taxon>Haloarculaceae</taxon>
        <taxon>Halosimplex</taxon>
    </lineage>
</organism>
<evidence type="ECO:0000313" key="3">
    <source>
        <dbReference type="Proteomes" id="UP001596432"/>
    </source>
</evidence>
<evidence type="ECO:0000313" key="2">
    <source>
        <dbReference type="EMBL" id="MFC7142929.1"/>
    </source>
</evidence>
<dbReference type="EMBL" id="JBHTAS010000002">
    <property type="protein sequence ID" value="MFC7142929.1"/>
    <property type="molecule type" value="Genomic_DNA"/>
</dbReference>
<gene>
    <name evidence="2" type="ORF">ACFQMA_24280</name>
</gene>
<keyword evidence="3" id="KW-1185">Reference proteome</keyword>